<dbReference type="InterPro" id="IPR036388">
    <property type="entry name" value="WH-like_DNA-bd_sf"/>
</dbReference>
<dbReference type="Proteomes" id="UP001212602">
    <property type="component" value="Unassembled WGS sequence"/>
</dbReference>
<evidence type="ECO:0000313" key="7">
    <source>
        <dbReference type="Proteomes" id="UP001212602"/>
    </source>
</evidence>
<evidence type="ECO:0000259" key="5">
    <source>
        <dbReference type="PROSITE" id="PS50931"/>
    </source>
</evidence>
<dbReference type="PANTHER" id="PTHR30537:SF5">
    <property type="entry name" value="HTH-TYPE TRANSCRIPTIONAL ACTIVATOR TTDR-RELATED"/>
    <property type="match status" value="1"/>
</dbReference>
<evidence type="ECO:0000313" key="6">
    <source>
        <dbReference type="EMBL" id="MDA7418243.1"/>
    </source>
</evidence>
<dbReference type="GO" id="GO:0003700">
    <property type="term" value="F:DNA-binding transcription factor activity"/>
    <property type="evidence" value="ECO:0007669"/>
    <property type="project" value="InterPro"/>
</dbReference>
<dbReference type="InterPro" id="IPR000847">
    <property type="entry name" value="LysR_HTH_N"/>
</dbReference>
<dbReference type="InterPro" id="IPR036390">
    <property type="entry name" value="WH_DNA-bd_sf"/>
</dbReference>
<dbReference type="EMBL" id="JAQIPB010000009">
    <property type="protein sequence ID" value="MDA7418243.1"/>
    <property type="molecule type" value="Genomic_DNA"/>
</dbReference>
<comment type="similarity">
    <text evidence="1">Belongs to the LysR transcriptional regulatory family.</text>
</comment>
<dbReference type="RefSeq" id="WP_271429462.1">
    <property type="nucleotide sequence ID" value="NZ_JAQIPB010000009.1"/>
</dbReference>
<dbReference type="CDD" id="cd08422">
    <property type="entry name" value="PBP2_CrgA_like"/>
    <property type="match status" value="1"/>
</dbReference>
<dbReference type="InterPro" id="IPR005119">
    <property type="entry name" value="LysR_subst-bd"/>
</dbReference>
<accession>A0AAE3NBP9</accession>
<evidence type="ECO:0000256" key="3">
    <source>
        <dbReference type="ARBA" id="ARBA00023125"/>
    </source>
</evidence>
<keyword evidence="2" id="KW-0805">Transcription regulation</keyword>
<dbReference type="PROSITE" id="PS50931">
    <property type="entry name" value="HTH_LYSR"/>
    <property type="match status" value="1"/>
</dbReference>
<keyword evidence="7" id="KW-1185">Reference proteome</keyword>
<name>A0AAE3NBP9_9BURK</name>
<reference evidence="6" key="1">
    <citation type="submission" date="2023-01" db="EMBL/GenBank/DDBJ databases">
        <title>Xenophilus mangrovi sp. nov., isolated from soil of Mangrove nature reserve.</title>
        <authorList>
            <person name="Xu S."/>
            <person name="Liu Z."/>
            <person name="Xu Y."/>
        </authorList>
    </citation>
    <scope>NUCLEOTIDE SEQUENCE</scope>
    <source>
        <strain evidence="6">YW8</strain>
    </source>
</reference>
<organism evidence="6 7">
    <name type="scientific">Xenophilus arseniciresistens</name>
    <dbReference type="NCBI Taxonomy" id="1283306"/>
    <lineage>
        <taxon>Bacteria</taxon>
        <taxon>Pseudomonadati</taxon>
        <taxon>Pseudomonadota</taxon>
        <taxon>Betaproteobacteria</taxon>
        <taxon>Burkholderiales</taxon>
        <taxon>Comamonadaceae</taxon>
        <taxon>Xenophilus</taxon>
    </lineage>
</organism>
<dbReference type="FunFam" id="1.10.10.10:FF:000001">
    <property type="entry name" value="LysR family transcriptional regulator"/>
    <property type="match status" value="1"/>
</dbReference>
<keyword evidence="4" id="KW-0804">Transcription</keyword>
<dbReference type="Gene3D" id="3.40.190.290">
    <property type="match status" value="1"/>
</dbReference>
<dbReference type="PRINTS" id="PR00039">
    <property type="entry name" value="HTHLYSR"/>
</dbReference>
<protein>
    <submittedName>
        <fullName evidence="6">LysR family transcriptional regulator</fullName>
    </submittedName>
</protein>
<gene>
    <name evidence="6" type="ORF">PGB34_17900</name>
</gene>
<proteinExistence type="inferred from homology"/>
<dbReference type="GO" id="GO:0043565">
    <property type="term" value="F:sequence-specific DNA binding"/>
    <property type="evidence" value="ECO:0007669"/>
    <property type="project" value="TreeGrafter"/>
</dbReference>
<evidence type="ECO:0000256" key="1">
    <source>
        <dbReference type="ARBA" id="ARBA00009437"/>
    </source>
</evidence>
<dbReference type="SUPFAM" id="SSF46785">
    <property type="entry name" value="Winged helix' DNA-binding domain"/>
    <property type="match status" value="1"/>
</dbReference>
<keyword evidence="3" id="KW-0238">DNA-binding</keyword>
<sequence length="329" mass="35593">MATPNIANIDSPWTDLHWLIVLAQQGSYTAAARRLGVSKAAMSQRIAALERAAGVPLVQRTTRSLHLTEAGQQLVEQTRGPFEAIAHSFAGVRDLAGVPRGRLRVTAPVALARQQLVPRLAEFLRAQPEVRVELDLSDRLSALSMEGLDLAIRHTAAPPDTHVAWTLCRTRTVLVASRAYLRRRGTPQSPQDLQAHDCLYYPRGTHQPTWHFQPRTAARRPGAPAATRITVAVAGPLCANNSEALRDAAISGLGIALLPDFSAQAALQAGKLVQVLPAWASVGAFGEHLYAIRPYAPHVPRAVSVFVDWLRAAFEEGFPLPPPPGQPVP</sequence>
<evidence type="ECO:0000256" key="4">
    <source>
        <dbReference type="ARBA" id="ARBA00023163"/>
    </source>
</evidence>
<comment type="caution">
    <text evidence="6">The sequence shown here is derived from an EMBL/GenBank/DDBJ whole genome shotgun (WGS) entry which is preliminary data.</text>
</comment>
<evidence type="ECO:0000256" key="2">
    <source>
        <dbReference type="ARBA" id="ARBA00023015"/>
    </source>
</evidence>
<dbReference type="PANTHER" id="PTHR30537">
    <property type="entry name" value="HTH-TYPE TRANSCRIPTIONAL REGULATOR"/>
    <property type="match status" value="1"/>
</dbReference>
<dbReference type="InterPro" id="IPR058163">
    <property type="entry name" value="LysR-type_TF_proteobact-type"/>
</dbReference>
<dbReference type="SUPFAM" id="SSF53850">
    <property type="entry name" value="Periplasmic binding protein-like II"/>
    <property type="match status" value="1"/>
</dbReference>
<feature type="domain" description="HTH lysR-type" evidence="5">
    <location>
        <begin position="13"/>
        <end position="68"/>
    </location>
</feature>
<dbReference type="Pfam" id="PF03466">
    <property type="entry name" value="LysR_substrate"/>
    <property type="match status" value="1"/>
</dbReference>
<dbReference type="Gene3D" id="1.10.10.10">
    <property type="entry name" value="Winged helix-like DNA-binding domain superfamily/Winged helix DNA-binding domain"/>
    <property type="match status" value="1"/>
</dbReference>
<dbReference type="Pfam" id="PF00126">
    <property type="entry name" value="HTH_1"/>
    <property type="match status" value="1"/>
</dbReference>
<dbReference type="GO" id="GO:0006351">
    <property type="term" value="P:DNA-templated transcription"/>
    <property type="evidence" value="ECO:0007669"/>
    <property type="project" value="TreeGrafter"/>
</dbReference>
<dbReference type="AlphaFoldDB" id="A0AAE3NBP9"/>